<dbReference type="InterPro" id="IPR000795">
    <property type="entry name" value="T_Tr_GTP-bd_dom"/>
</dbReference>
<dbReference type="GO" id="GO:0003746">
    <property type="term" value="F:translation elongation factor activity"/>
    <property type="evidence" value="ECO:0007669"/>
    <property type="project" value="UniProtKB-KW"/>
</dbReference>
<evidence type="ECO:0000256" key="3">
    <source>
        <dbReference type="ARBA" id="ARBA00022490"/>
    </source>
</evidence>
<protein>
    <recommendedName>
        <fullName evidence="2">Selenocysteine-specific elongation factor</fullName>
    </recommendedName>
    <alternativeName>
        <fullName evidence="7">SelB translation factor</fullName>
    </alternativeName>
</protein>
<dbReference type="InterPro" id="IPR036390">
    <property type="entry name" value="WH_DNA-bd_sf"/>
</dbReference>
<dbReference type="PROSITE" id="PS51722">
    <property type="entry name" value="G_TR_2"/>
    <property type="match status" value="1"/>
</dbReference>
<evidence type="ECO:0000256" key="7">
    <source>
        <dbReference type="ARBA" id="ARBA00031615"/>
    </source>
</evidence>
<dbReference type="SUPFAM" id="SSF52540">
    <property type="entry name" value="P-loop containing nucleoside triphosphate hydrolases"/>
    <property type="match status" value="1"/>
</dbReference>
<comment type="function">
    <text evidence="6">Translation factor necessary for the incorporation of selenocysteine into proteins. It probably replaces EF-Tu for the insertion of selenocysteine directed by the UGA codon. SelB binds GTP and GDP.</text>
</comment>
<dbReference type="InterPro" id="IPR036388">
    <property type="entry name" value="WH-like_DNA-bd_sf"/>
</dbReference>
<dbReference type="Gene3D" id="1.10.10.10">
    <property type="entry name" value="Winged helix-like DNA-binding domain superfamily/Winged helix DNA-binding domain"/>
    <property type="match status" value="1"/>
</dbReference>
<evidence type="ECO:0000256" key="6">
    <source>
        <dbReference type="ARBA" id="ARBA00025526"/>
    </source>
</evidence>
<keyword evidence="9" id="KW-0251">Elongation factor</keyword>
<evidence type="ECO:0000256" key="1">
    <source>
        <dbReference type="ARBA" id="ARBA00004496"/>
    </source>
</evidence>
<dbReference type="SUPFAM" id="SSF46785">
    <property type="entry name" value="Winged helix' DNA-binding domain"/>
    <property type="match status" value="1"/>
</dbReference>
<reference evidence="9 10" key="1">
    <citation type="submission" date="2019-12" db="EMBL/GenBank/DDBJ databases">
        <title>Corynebacterium sp. nov., isolated from feces of the Anser Albifrons in China.</title>
        <authorList>
            <person name="Liu Q."/>
        </authorList>
    </citation>
    <scope>NUCLEOTIDE SEQUENCE [LARGE SCALE GENOMIC DNA]</scope>
    <source>
        <strain evidence="9 10">4H37-19</strain>
    </source>
</reference>
<dbReference type="Proteomes" id="UP000516320">
    <property type="component" value="Chromosome"/>
</dbReference>
<dbReference type="Pfam" id="PF00009">
    <property type="entry name" value="GTP_EFTU"/>
    <property type="match status" value="1"/>
</dbReference>
<dbReference type="GO" id="GO:0005829">
    <property type="term" value="C:cytosol"/>
    <property type="evidence" value="ECO:0007669"/>
    <property type="project" value="TreeGrafter"/>
</dbReference>
<dbReference type="RefSeq" id="WP_187975435.1">
    <property type="nucleotide sequence ID" value="NZ_CP046884.1"/>
</dbReference>
<sequence>MTVIATAGHVDHGKSTLVKALTGMEPDRWGEEKQRGLTIDLGFGWTRLPSGRDLAFVDVPGHERFLSNMLAGVGPISVVCLVIAADEGWQEQTTDHCAALEALGIQHGVIALTRCDRASQPRQKEVVLEVRRRLAGTSLEHFPVVPVSAQAGEGLDQLRRVLDLVIDQAEEFTRDRKSIDRVRFWVDRSFSITGAGTVVTGTLTAGSLSLGQELSWIDSEGRQQQLSIRGLHSENKAQQTIVPETRAAINLRGVTSTEIHRGDVLLSPGQWHLSSQIDVRWEPCKLAVGTDFEDTPGTIIAHCGTRSVETWVRPLNNHYARLTFPQVFPWSIGDRIILRLPGNHAVWAGVSVLDIAPPELHRRGEAKARARFLESLPQQPRIENYLSVQGIMACEDLKKMGIHIPDPLPRGVVSSGGYVLSEQKIEEWAQTLKEMIKTLPPLSPGITLAAARHALSAPEDSQVLVAAAAAGLEYHDGVMREPGQQVDLGDAEESILTLEQWLTQDPFLAPDAKELAELRLTPKHLAAAERAGRIIRLGEDKSVILLPTAPDLAVRKLRDYGEKFTLSQARRILDTTRRIAVPLLEYLDSQKLTRRIDNQHRIVY</sequence>
<evidence type="ECO:0000259" key="8">
    <source>
        <dbReference type="PROSITE" id="PS51722"/>
    </source>
</evidence>
<dbReference type="GO" id="GO:0003924">
    <property type="term" value="F:GTPase activity"/>
    <property type="evidence" value="ECO:0007669"/>
    <property type="project" value="InterPro"/>
</dbReference>
<keyword evidence="3" id="KW-0963">Cytoplasm</keyword>
<dbReference type="GO" id="GO:0003723">
    <property type="term" value="F:RNA binding"/>
    <property type="evidence" value="ECO:0007669"/>
    <property type="project" value="InterPro"/>
</dbReference>
<organism evidence="9 10">
    <name type="scientific">Corynebacterium poyangense</name>
    <dbReference type="NCBI Taxonomy" id="2684405"/>
    <lineage>
        <taxon>Bacteria</taxon>
        <taxon>Bacillati</taxon>
        <taxon>Actinomycetota</taxon>
        <taxon>Actinomycetes</taxon>
        <taxon>Mycobacteriales</taxon>
        <taxon>Corynebacteriaceae</taxon>
        <taxon>Corynebacterium</taxon>
    </lineage>
</organism>
<dbReference type="PANTHER" id="PTHR43721">
    <property type="entry name" value="ELONGATION FACTOR TU-RELATED"/>
    <property type="match status" value="1"/>
</dbReference>
<dbReference type="SUPFAM" id="SSF50447">
    <property type="entry name" value="Translation proteins"/>
    <property type="match status" value="1"/>
</dbReference>
<evidence type="ECO:0000256" key="2">
    <source>
        <dbReference type="ARBA" id="ARBA00015953"/>
    </source>
</evidence>
<dbReference type="KEGG" id="cpoy:GP475_04450"/>
<keyword evidence="5" id="KW-0547">Nucleotide-binding</keyword>
<dbReference type="AlphaFoldDB" id="A0A7H0SN51"/>
<dbReference type="Pfam" id="PF09107">
    <property type="entry name" value="WHD_3rd_SelB"/>
    <property type="match status" value="1"/>
</dbReference>
<dbReference type="PANTHER" id="PTHR43721:SF22">
    <property type="entry name" value="ELONGATION FACTOR TU, MITOCHONDRIAL"/>
    <property type="match status" value="1"/>
</dbReference>
<dbReference type="InterPro" id="IPR004161">
    <property type="entry name" value="EFTu-like_2"/>
</dbReference>
<evidence type="ECO:0000256" key="4">
    <source>
        <dbReference type="ARBA" id="ARBA00022917"/>
    </source>
</evidence>
<dbReference type="InterPro" id="IPR027417">
    <property type="entry name" value="P-loop_NTPase"/>
</dbReference>
<dbReference type="InterPro" id="IPR009000">
    <property type="entry name" value="Transl_B-barrel_sf"/>
</dbReference>
<dbReference type="InterPro" id="IPR004535">
    <property type="entry name" value="Transl_elong_SelB"/>
</dbReference>
<dbReference type="CDD" id="cd04171">
    <property type="entry name" value="SelB"/>
    <property type="match status" value="1"/>
</dbReference>
<dbReference type="NCBIfam" id="TIGR00475">
    <property type="entry name" value="selB"/>
    <property type="match status" value="1"/>
</dbReference>
<feature type="domain" description="Tr-type G" evidence="8">
    <location>
        <begin position="1"/>
        <end position="170"/>
    </location>
</feature>
<dbReference type="Pfam" id="PF03144">
    <property type="entry name" value="GTP_EFTU_D2"/>
    <property type="match status" value="1"/>
</dbReference>
<gene>
    <name evidence="9" type="primary">selB</name>
    <name evidence="9" type="ORF">GP475_04450</name>
</gene>
<accession>A0A7H0SN51</accession>
<dbReference type="InterPro" id="IPR015191">
    <property type="entry name" value="SelB_WHD4"/>
</dbReference>
<dbReference type="GO" id="GO:0001514">
    <property type="term" value="P:selenocysteine incorporation"/>
    <property type="evidence" value="ECO:0007669"/>
    <property type="project" value="InterPro"/>
</dbReference>
<evidence type="ECO:0000313" key="10">
    <source>
        <dbReference type="Proteomes" id="UP000516320"/>
    </source>
</evidence>
<dbReference type="Gene3D" id="2.40.30.10">
    <property type="entry name" value="Translation factors"/>
    <property type="match status" value="1"/>
</dbReference>
<proteinExistence type="predicted"/>
<dbReference type="InterPro" id="IPR050055">
    <property type="entry name" value="EF-Tu_GTPase"/>
</dbReference>
<evidence type="ECO:0000256" key="5">
    <source>
        <dbReference type="ARBA" id="ARBA00023134"/>
    </source>
</evidence>
<keyword evidence="10" id="KW-1185">Reference proteome</keyword>
<comment type="subcellular location">
    <subcellularLocation>
        <location evidence="1">Cytoplasm</location>
    </subcellularLocation>
</comment>
<keyword evidence="4" id="KW-0648">Protein biosynthesis</keyword>
<name>A0A7H0SN51_9CORY</name>
<dbReference type="EMBL" id="CP046884">
    <property type="protein sequence ID" value="QNQ89976.1"/>
    <property type="molecule type" value="Genomic_DNA"/>
</dbReference>
<keyword evidence="5" id="KW-0342">GTP-binding</keyword>
<dbReference type="GO" id="GO:0005525">
    <property type="term" value="F:GTP binding"/>
    <property type="evidence" value="ECO:0007669"/>
    <property type="project" value="UniProtKB-KW"/>
</dbReference>
<evidence type="ECO:0000313" key="9">
    <source>
        <dbReference type="EMBL" id="QNQ89976.1"/>
    </source>
</evidence>
<dbReference type="Gene3D" id="3.40.50.300">
    <property type="entry name" value="P-loop containing nucleotide triphosphate hydrolases"/>
    <property type="match status" value="1"/>
</dbReference>